<protein>
    <submittedName>
        <fullName evidence="1">DUF1203 domain-containing protein</fullName>
    </submittedName>
</protein>
<accession>A0A418NEJ0</accession>
<dbReference type="RefSeq" id="WP_119513806.1">
    <property type="nucleotide sequence ID" value="NZ_QXFK01000018.1"/>
</dbReference>
<evidence type="ECO:0000313" key="1">
    <source>
        <dbReference type="EMBL" id="RIV76748.1"/>
    </source>
</evidence>
<organism evidence="1 2">
    <name type="scientific">Pelagerythrobacter aerophilus</name>
    <dbReference type="NCBI Taxonomy" id="2306995"/>
    <lineage>
        <taxon>Bacteria</taxon>
        <taxon>Pseudomonadati</taxon>
        <taxon>Pseudomonadota</taxon>
        <taxon>Alphaproteobacteria</taxon>
        <taxon>Sphingomonadales</taxon>
        <taxon>Erythrobacteraceae</taxon>
        <taxon>Pelagerythrobacter</taxon>
    </lineage>
</organism>
<dbReference type="Pfam" id="PF06718">
    <property type="entry name" value="DUF1203"/>
    <property type="match status" value="1"/>
</dbReference>
<sequence length="158" mass="17555">MTYRIRGLDPAQFADRFAMEPGALAASLSQCLTVGPDGYYPCRVSLEDAAPGEEILLTNFTNHAADTPYRNTFAIYVRRTADRAAEFVDSLPPVLRARPIALRGYTAAGLLHRASLALEDDVDTVIRDLLKEEDIAYIDAHNAKHGCFAARIERYEEH</sequence>
<dbReference type="AlphaFoldDB" id="A0A418NEJ0"/>
<dbReference type="Proteomes" id="UP000285092">
    <property type="component" value="Unassembled WGS sequence"/>
</dbReference>
<dbReference type="EMBL" id="QXFK01000018">
    <property type="protein sequence ID" value="RIV76748.1"/>
    <property type="molecule type" value="Genomic_DNA"/>
</dbReference>
<name>A0A418NEJ0_9SPHN</name>
<reference evidence="1 2" key="1">
    <citation type="submission" date="2018-08" db="EMBL/GenBank/DDBJ databases">
        <title>Altererythrobacter sp.Ery1 and Ery12, the genome sequencing of novel strains in genus Alterythrobacter.</title>
        <authorList>
            <person name="Cheng H."/>
            <person name="Wu Y.-H."/>
            <person name="Fang C."/>
            <person name="Xu X.-W."/>
        </authorList>
    </citation>
    <scope>NUCLEOTIDE SEQUENCE [LARGE SCALE GENOMIC DNA]</scope>
    <source>
        <strain evidence="1 2">Ery1</strain>
    </source>
</reference>
<comment type="caution">
    <text evidence="1">The sequence shown here is derived from an EMBL/GenBank/DDBJ whole genome shotgun (WGS) entry which is preliminary data.</text>
</comment>
<dbReference type="InterPro" id="IPR009593">
    <property type="entry name" value="DUF1203"/>
</dbReference>
<gene>
    <name evidence="1" type="ORF">D2V04_11310</name>
</gene>
<dbReference type="OrthoDB" id="5953307at2"/>
<evidence type="ECO:0000313" key="2">
    <source>
        <dbReference type="Proteomes" id="UP000285092"/>
    </source>
</evidence>
<proteinExistence type="predicted"/>
<keyword evidence="2" id="KW-1185">Reference proteome</keyword>